<dbReference type="EMBL" id="CP048685">
    <property type="protein sequence ID" value="QPJ60517.1"/>
    <property type="molecule type" value="Genomic_DNA"/>
</dbReference>
<feature type="chain" id="PRO_5032601568" evidence="4">
    <location>
        <begin position="25"/>
        <end position="678"/>
    </location>
</feature>
<feature type="domain" description="Plastocyanin-like" evidence="7">
    <location>
        <begin position="33"/>
        <end position="145"/>
    </location>
</feature>
<dbReference type="InterPro" id="IPR034279">
    <property type="entry name" value="CuRO_3_CopA"/>
</dbReference>
<evidence type="ECO:0000256" key="1">
    <source>
        <dbReference type="ARBA" id="ARBA00022723"/>
    </source>
</evidence>
<dbReference type="PANTHER" id="PTHR11709">
    <property type="entry name" value="MULTI-COPPER OXIDASE"/>
    <property type="match status" value="1"/>
</dbReference>
<dbReference type="Pfam" id="PF07731">
    <property type="entry name" value="Cu-oxidase_2"/>
    <property type="match status" value="1"/>
</dbReference>
<dbReference type="InterPro" id="IPR011706">
    <property type="entry name" value="Cu-oxidase_C"/>
</dbReference>
<reference evidence="8 9" key="1">
    <citation type="submission" date="2020-02" db="EMBL/GenBank/DDBJ databases">
        <title>Genomic and physiological characterization of two novel Nitrospinaceae genera.</title>
        <authorList>
            <person name="Mueller A.J."/>
            <person name="Jung M.-Y."/>
            <person name="Strachan C.R."/>
            <person name="Herbold C.W."/>
            <person name="Kirkegaard R.H."/>
            <person name="Daims H."/>
        </authorList>
    </citation>
    <scope>NUCLEOTIDE SEQUENCE [LARGE SCALE GENOMIC DNA]</scope>
    <source>
        <strain evidence="8">EB</strain>
    </source>
</reference>
<name>A0A7T0BU65_9BACT</name>
<dbReference type="Gene3D" id="2.60.40.420">
    <property type="entry name" value="Cupredoxins - blue copper proteins"/>
    <property type="match status" value="3"/>
</dbReference>
<keyword evidence="2" id="KW-0560">Oxidoreductase</keyword>
<dbReference type="PROSITE" id="PS00080">
    <property type="entry name" value="MULTICOPPER_OXIDASE2"/>
    <property type="match status" value="1"/>
</dbReference>
<organism evidence="8 9">
    <name type="scientific">Candidatus Nitronauta litoralis</name>
    <dbReference type="NCBI Taxonomy" id="2705533"/>
    <lineage>
        <taxon>Bacteria</taxon>
        <taxon>Pseudomonadati</taxon>
        <taxon>Nitrospinota/Tectimicrobiota group</taxon>
        <taxon>Nitrospinota</taxon>
        <taxon>Nitrospinia</taxon>
        <taxon>Nitrospinales</taxon>
        <taxon>Nitrospinaceae</taxon>
        <taxon>Candidatus Nitronauta</taxon>
    </lineage>
</organism>
<evidence type="ECO:0000313" key="9">
    <source>
        <dbReference type="Proteomes" id="UP000594688"/>
    </source>
</evidence>
<evidence type="ECO:0000259" key="7">
    <source>
        <dbReference type="Pfam" id="PF07732"/>
    </source>
</evidence>
<dbReference type="AlphaFoldDB" id="A0A7T0BU65"/>
<evidence type="ECO:0000259" key="6">
    <source>
        <dbReference type="Pfam" id="PF07731"/>
    </source>
</evidence>
<keyword evidence="3" id="KW-0186">Copper</keyword>
<keyword evidence="1" id="KW-0479">Metal-binding</keyword>
<dbReference type="SUPFAM" id="SSF49503">
    <property type="entry name" value="Cupredoxins"/>
    <property type="match status" value="3"/>
</dbReference>
<dbReference type="CDD" id="cd13874">
    <property type="entry name" value="CuRO_2_CopA"/>
    <property type="match status" value="1"/>
</dbReference>
<dbReference type="Pfam" id="PF07732">
    <property type="entry name" value="Cu-oxidase_3"/>
    <property type="match status" value="1"/>
</dbReference>
<feature type="signal peptide" evidence="4">
    <location>
        <begin position="1"/>
        <end position="24"/>
    </location>
</feature>
<evidence type="ECO:0000256" key="2">
    <source>
        <dbReference type="ARBA" id="ARBA00023002"/>
    </source>
</evidence>
<dbReference type="PANTHER" id="PTHR11709:SF394">
    <property type="entry name" value="FI03373P-RELATED"/>
    <property type="match status" value="1"/>
</dbReference>
<dbReference type="InterPro" id="IPR001117">
    <property type="entry name" value="Cu-oxidase_2nd"/>
</dbReference>
<dbReference type="InterPro" id="IPR008972">
    <property type="entry name" value="Cupredoxin"/>
</dbReference>
<dbReference type="InterPro" id="IPR045087">
    <property type="entry name" value="Cu-oxidase_fam"/>
</dbReference>
<feature type="domain" description="Plastocyanin-like" evidence="6">
    <location>
        <begin position="387"/>
        <end position="502"/>
    </location>
</feature>
<dbReference type="KEGG" id="nli:G3M70_00865"/>
<dbReference type="Proteomes" id="UP000594688">
    <property type="component" value="Chromosome"/>
</dbReference>
<keyword evidence="4" id="KW-0732">Signal</keyword>
<feature type="domain" description="Plastocyanin-like" evidence="5">
    <location>
        <begin position="154"/>
        <end position="309"/>
    </location>
</feature>
<evidence type="ECO:0000313" key="8">
    <source>
        <dbReference type="EMBL" id="QPJ60517.1"/>
    </source>
</evidence>
<dbReference type="InterPro" id="IPR034282">
    <property type="entry name" value="CuRO_2_CopA"/>
</dbReference>
<sequence length="678" mass="77377">MNFFIRSSVLSLVCYLLLISPTQARTVSYHLTIDYKKINISGQPVQAMSINQKIPGPTLRFKEGDFAIISIQNNMKVSTSIHWHGVLLPNRQDGVPFVNNPPIEPGQRVNFKFPIKQSGTYWFHSHSSLQEQQGIYGSIVITPKEGETLKTDHDQVIVLSDWTNENPEEVMRTLKSGNEYYSFKKNTLQSVWGAMQKGAVSNFLKRSWSRMPAMDLSDVAYERFLANGKPEYTIPAQPGETIRLRLVNAAAASYFYLQYAGGPMQVVAADGIEVKPVQLNRFLMAIAETYDVILTVPENGAYEFRATAQDGSGFASVFIGNGKRKQTTDVPKPDFYRVLMSGGNMNHSKMVTPMNKSHALMDKRPMAPYDQLQSKTSTTPSRKRPLRKVVLNLTGDMDRFVWSMNGEILSADNDIRIRHGENIRFIIHNKTMMHHPMHLHGHFFRVINGKGDRAPLKHTIDVPPGGTRIIEFEGDEYEDWFFHCHVLYHAKAGMARVVRYQDKPLDADIEAIRHQLFKDPWFFWINATAQSHMTDGIAVASNTYNIFSVTWETGWQNTLGTDFDIELTYDRYFNRFFTIFSGVNLTDDNVMGFLGLRYLLPFNFWSALRIDHKGDFRITLEQSVQLTPRVELFGDFEYDTETEEEWVAGTNVRLGKNLFLVGQYHSDFGGGGGLRFRF</sequence>
<proteinExistence type="predicted"/>
<evidence type="ECO:0000259" key="5">
    <source>
        <dbReference type="Pfam" id="PF00394"/>
    </source>
</evidence>
<dbReference type="GO" id="GO:0005507">
    <property type="term" value="F:copper ion binding"/>
    <property type="evidence" value="ECO:0007669"/>
    <property type="project" value="InterPro"/>
</dbReference>
<protein>
    <submittedName>
        <fullName evidence="8">Multicopper oxidase domain-containing protein</fullName>
    </submittedName>
</protein>
<accession>A0A7T0BU65</accession>
<evidence type="ECO:0000256" key="4">
    <source>
        <dbReference type="SAM" id="SignalP"/>
    </source>
</evidence>
<dbReference type="InterPro" id="IPR011707">
    <property type="entry name" value="Cu-oxidase-like_N"/>
</dbReference>
<dbReference type="CDD" id="cd13896">
    <property type="entry name" value="CuRO_3_CopA"/>
    <property type="match status" value="1"/>
</dbReference>
<gene>
    <name evidence="8" type="ORF">G3M70_00865</name>
</gene>
<dbReference type="GO" id="GO:0016491">
    <property type="term" value="F:oxidoreductase activity"/>
    <property type="evidence" value="ECO:0007669"/>
    <property type="project" value="UniProtKB-KW"/>
</dbReference>
<dbReference type="InterPro" id="IPR002355">
    <property type="entry name" value="Cu_oxidase_Cu_BS"/>
</dbReference>
<dbReference type="Pfam" id="PF00394">
    <property type="entry name" value="Cu-oxidase"/>
    <property type="match status" value="1"/>
</dbReference>
<evidence type="ECO:0000256" key="3">
    <source>
        <dbReference type="ARBA" id="ARBA00023008"/>
    </source>
</evidence>